<protein>
    <submittedName>
        <fullName evidence="2">Uncharacterized protein</fullName>
    </submittedName>
</protein>
<evidence type="ECO:0000313" key="2">
    <source>
        <dbReference type="EMBL" id="RCH78672.1"/>
    </source>
</evidence>
<dbReference type="OrthoDB" id="2226451at2759"/>
<organism evidence="2 3">
    <name type="scientific">Rhizopus stolonifer</name>
    <name type="common">Rhizopus nigricans</name>
    <dbReference type="NCBI Taxonomy" id="4846"/>
    <lineage>
        <taxon>Eukaryota</taxon>
        <taxon>Fungi</taxon>
        <taxon>Fungi incertae sedis</taxon>
        <taxon>Mucoromycota</taxon>
        <taxon>Mucoromycotina</taxon>
        <taxon>Mucoromycetes</taxon>
        <taxon>Mucorales</taxon>
        <taxon>Mucorineae</taxon>
        <taxon>Rhizopodaceae</taxon>
        <taxon>Rhizopus</taxon>
    </lineage>
</organism>
<evidence type="ECO:0000313" key="3">
    <source>
        <dbReference type="Proteomes" id="UP000253551"/>
    </source>
</evidence>
<feature type="compositionally biased region" description="Basic and acidic residues" evidence="1">
    <location>
        <begin position="36"/>
        <end position="49"/>
    </location>
</feature>
<name>A0A367ILV8_RHIST</name>
<gene>
    <name evidence="2" type="ORF">CU098_000543</name>
</gene>
<evidence type="ECO:0000256" key="1">
    <source>
        <dbReference type="SAM" id="MobiDB-lite"/>
    </source>
</evidence>
<sequence length="296" mass="34772">GNPDIRNMTQHQLHQYQMMEARLEELRTIHEQNDRDIETLKNSPDHLDITDQDMGTHSQELQQQTEKSKQLEAQLTEKRAKLAELRKSKAEHQQINHKLRTIQFDHYKHTEKDQHLATLKRDIKEKKQALEELSSKQKHKTYIETLIDQLNVCLHDTKDAVDASHLLQAFTTVKQQLEQPHTSFKSCDAYRPFLNYVVDRTTAHPLDKQHFARLFPYYMDQAIHVPEERQVKARILLKLMDDGDMPLTDLTDFIESFAQEKELDTKEASQCIHKLVGQQLIRIDHTETDSIVTLLL</sequence>
<dbReference type="AlphaFoldDB" id="A0A367ILV8"/>
<feature type="region of interest" description="Disordered" evidence="1">
    <location>
        <begin position="36"/>
        <end position="70"/>
    </location>
</feature>
<dbReference type="EMBL" id="PJQM01007073">
    <property type="protein sequence ID" value="RCH78672.1"/>
    <property type="molecule type" value="Genomic_DNA"/>
</dbReference>
<dbReference type="Proteomes" id="UP000253551">
    <property type="component" value="Unassembled WGS sequence"/>
</dbReference>
<comment type="caution">
    <text evidence="2">The sequence shown here is derived from an EMBL/GenBank/DDBJ whole genome shotgun (WGS) entry which is preliminary data.</text>
</comment>
<feature type="non-terminal residue" evidence="2">
    <location>
        <position position="1"/>
    </location>
</feature>
<accession>A0A367ILV8</accession>
<proteinExistence type="predicted"/>
<feature type="compositionally biased region" description="Polar residues" evidence="1">
    <location>
        <begin position="53"/>
        <end position="65"/>
    </location>
</feature>
<reference evidence="2 3" key="1">
    <citation type="journal article" date="2018" name="G3 (Bethesda)">
        <title>Phylogenetic and Phylogenomic Definition of Rhizopus Species.</title>
        <authorList>
            <person name="Gryganskyi A.P."/>
            <person name="Golan J."/>
            <person name="Dolatabadi S."/>
            <person name="Mondo S."/>
            <person name="Robb S."/>
            <person name="Idnurm A."/>
            <person name="Muszewska A."/>
            <person name="Steczkiewicz K."/>
            <person name="Masonjones S."/>
            <person name="Liao H.L."/>
            <person name="Gajdeczka M.T."/>
            <person name="Anike F."/>
            <person name="Vuek A."/>
            <person name="Anishchenko I.M."/>
            <person name="Voigt K."/>
            <person name="de Hoog G.S."/>
            <person name="Smith M.E."/>
            <person name="Heitman J."/>
            <person name="Vilgalys R."/>
            <person name="Stajich J.E."/>
        </authorList>
    </citation>
    <scope>NUCLEOTIDE SEQUENCE [LARGE SCALE GENOMIC DNA]</scope>
    <source>
        <strain evidence="2 3">LSU 92-RS-03</strain>
    </source>
</reference>
<keyword evidence="3" id="KW-1185">Reference proteome</keyword>